<proteinExistence type="predicted"/>
<dbReference type="CDD" id="cd02440">
    <property type="entry name" value="AdoMet_MTases"/>
    <property type="match status" value="1"/>
</dbReference>
<evidence type="ECO:0000256" key="3">
    <source>
        <dbReference type="ARBA" id="ARBA00022691"/>
    </source>
</evidence>
<dbReference type="InterPro" id="IPR041698">
    <property type="entry name" value="Methyltransf_25"/>
</dbReference>
<accession>A0AAU8CMY3</accession>
<reference evidence="5" key="1">
    <citation type="submission" date="2024-06" db="EMBL/GenBank/DDBJ databases">
        <title>Mesorhizobium karijinii sp. nov., a symbiont of the iconic Swainsona formosa from arid Australia.</title>
        <authorList>
            <person name="Hill Y.J."/>
            <person name="Watkin E.L.J."/>
            <person name="O'Hara G.W."/>
            <person name="Terpolilli J."/>
            <person name="Tye M.L."/>
            <person name="Kohlmeier M.G."/>
        </authorList>
    </citation>
    <scope>NUCLEOTIDE SEQUENCE</scope>
    <source>
        <strain evidence="5">WSM2240</strain>
    </source>
</reference>
<dbReference type="SUPFAM" id="SSF53335">
    <property type="entry name" value="S-adenosyl-L-methionine-dependent methyltransferases"/>
    <property type="match status" value="1"/>
</dbReference>
<organism evidence="5">
    <name type="scientific">Mesorhizobium sp. WSM2240</name>
    <dbReference type="NCBI Taxonomy" id="3228851"/>
    <lineage>
        <taxon>Bacteria</taxon>
        <taxon>Pseudomonadati</taxon>
        <taxon>Pseudomonadota</taxon>
        <taxon>Alphaproteobacteria</taxon>
        <taxon>Hyphomicrobiales</taxon>
        <taxon>Phyllobacteriaceae</taxon>
        <taxon>Mesorhizobium</taxon>
    </lineage>
</organism>
<dbReference type="Gene3D" id="3.40.50.150">
    <property type="entry name" value="Vaccinia Virus protein VP39"/>
    <property type="match status" value="1"/>
</dbReference>
<dbReference type="Pfam" id="PF13649">
    <property type="entry name" value="Methyltransf_25"/>
    <property type="match status" value="1"/>
</dbReference>
<evidence type="ECO:0000256" key="1">
    <source>
        <dbReference type="ARBA" id="ARBA00022603"/>
    </source>
</evidence>
<evidence type="ECO:0000256" key="2">
    <source>
        <dbReference type="ARBA" id="ARBA00022679"/>
    </source>
</evidence>
<dbReference type="EC" id="2.1.-.-" evidence="5"/>
<dbReference type="PANTHER" id="PTHR43464">
    <property type="entry name" value="METHYLTRANSFERASE"/>
    <property type="match status" value="1"/>
</dbReference>
<gene>
    <name evidence="5" type="ORF">ABVK50_24040</name>
</gene>
<feature type="domain" description="Methyltransferase" evidence="4">
    <location>
        <begin position="25"/>
        <end position="120"/>
    </location>
</feature>
<protein>
    <submittedName>
        <fullName evidence="5">Class I SAM-dependent methyltransferase</fullName>
        <ecNumber evidence="5">2.1.-.-</ecNumber>
    </submittedName>
</protein>
<dbReference type="RefSeq" id="WP_353644192.1">
    <property type="nucleotide sequence ID" value="NZ_CP159253.1"/>
</dbReference>
<dbReference type="AlphaFoldDB" id="A0AAU8CMY3"/>
<sequence length="177" mass="19308">MAQKIPERLSWAVDQLKIAGDERLLEIGCGRGVAVSLICPLLTTGTITAIDRSEIAISAARHRNKAHLAAGKVSFRHAALEDLAGPARSFDKVFAINVNLFWLDAALGLDAVREMLAPDGMLFLFYEPPARARRKQAEAKLLANLEVNHFEVLETIEADASRSCLFGMLAKPMGNRA</sequence>
<keyword evidence="3" id="KW-0949">S-adenosyl-L-methionine</keyword>
<dbReference type="InterPro" id="IPR029063">
    <property type="entry name" value="SAM-dependent_MTases_sf"/>
</dbReference>
<dbReference type="EMBL" id="CP159253">
    <property type="protein sequence ID" value="XCG48275.1"/>
    <property type="molecule type" value="Genomic_DNA"/>
</dbReference>
<evidence type="ECO:0000259" key="4">
    <source>
        <dbReference type="Pfam" id="PF13649"/>
    </source>
</evidence>
<evidence type="ECO:0000313" key="5">
    <source>
        <dbReference type="EMBL" id="XCG48275.1"/>
    </source>
</evidence>
<keyword evidence="1 5" id="KW-0489">Methyltransferase</keyword>
<dbReference type="GO" id="GO:0032259">
    <property type="term" value="P:methylation"/>
    <property type="evidence" value="ECO:0007669"/>
    <property type="project" value="UniProtKB-KW"/>
</dbReference>
<name>A0AAU8CMY3_9HYPH</name>
<keyword evidence="2 5" id="KW-0808">Transferase</keyword>
<dbReference type="GO" id="GO:0008168">
    <property type="term" value="F:methyltransferase activity"/>
    <property type="evidence" value="ECO:0007669"/>
    <property type="project" value="UniProtKB-KW"/>
</dbReference>
<dbReference type="PANTHER" id="PTHR43464:SF19">
    <property type="entry name" value="UBIQUINONE BIOSYNTHESIS O-METHYLTRANSFERASE, MITOCHONDRIAL"/>
    <property type="match status" value="1"/>
</dbReference>